<accession>E4WPX8</accession>
<dbReference type="Proteomes" id="UP000001307">
    <property type="component" value="Unassembled WGS sequence"/>
</dbReference>
<organism evidence="1">
    <name type="scientific">Oikopleura dioica</name>
    <name type="common">Tunicate</name>
    <dbReference type="NCBI Taxonomy" id="34765"/>
    <lineage>
        <taxon>Eukaryota</taxon>
        <taxon>Metazoa</taxon>
        <taxon>Chordata</taxon>
        <taxon>Tunicata</taxon>
        <taxon>Appendicularia</taxon>
        <taxon>Copelata</taxon>
        <taxon>Oikopleuridae</taxon>
        <taxon>Oikopleura</taxon>
    </lineage>
</organism>
<gene>
    <name evidence="1" type="ORF">GSOID_T00000805001</name>
</gene>
<dbReference type="EMBL" id="FN653015">
    <property type="protein sequence ID" value="CBY20799.1"/>
    <property type="molecule type" value="Genomic_DNA"/>
</dbReference>
<evidence type="ECO:0000313" key="2">
    <source>
        <dbReference type="Proteomes" id="UP000001307"/>
    </source>
</evidence>
<dbReference type="InParanoid" id="E4WPX8"/>
<name>E4WPX8_OIKDI</name>
<sequence>MSWLKRAQPIEVEIQQLEAAEAWPSPITIPSQPLSSMAWSCENYVAITTESGLEVIHLDGHVLNKKVSAHKAEVPPRSAEIPLELENFSNLLHKFHRKVLYKTAQFPHDFSWHSKAIYDPSFFFHQIKHEKLKTISKTKELNANPTLQLDAINFPQTVKFWPNHHECPPPVGGSIMFVHTKDQRLLCYRYCEANPPYWDVMAELTEIARRRKIAHYEIHHPNIHTSADSYDFKDEEIDRAGAEFYSFIGSLNLVDFCFLDSCKDNQISAILLFQDGSIYEICLDINTYNVGIKNSFILESIKDGVIPKGLMRIKASGNDSEQLFICSSTNGDVSILKITDTEMLLCSAAKFSDYEIHCASSVLDRNGKLWIFTARMTFIEAFKVEISGDCIFINKNSHCTIKTSNSMRFLTIEAKLISGTVRCTATSQEGFITTVELTGQEQLRNFGAITQVVKPDDSRIVAAVYSPHATTLCVGFNKSTIIHKVCDKGVAVVNWYAIMDDSEYEQELAKVITSGTFGEEMLPSLVDFVLPMTLINSTFFEIQRCLQLTCSNSFTYFLNRILFSNATEEMDFTSGAISSTNCSFCNLEYDLENLLNGEEESVPCIRCKMPKPFVKNSDSPRVVLTS</sequence>
<dbReference type="OrthoDB" id="10334083at2759"/>
<dbReference type="AlphaFoldDB" id="E4WPX8"/>
<proteinExistence type="predicted"/>
<keyword evidence="2" id="KW-1185">Reference proteome</keyword>
<evidence type="ECO:0000313" key="1">
    <source>
        <dbReference type="EMBL" id="CBY20799.1"/>
    </source>
</evidence>
<reference evidence="1" key="1">
    <citation type="journal article" date="2010" name="Science">
        <title>Plasticity of animal genome architecture unmasked by rapid evolution of a pelagic tunicate.</title>
        <authorList>
            <person name="Denoeud F."/>
            <person name="Henriet S."/>
            <person name="Mungpakdee S."/>
            <person name="Aury J.M."/>
            <person name="Da Silva C."/>
            <person name="Brinkmann H."/>
            <person name="Mikhaleva J."/>
            <person name="Olsen L.C."/>
            <person name="Jubin C."/>
            <person name="Canestro C."/>
            <person name="Bouquet J.M."/>
            <person name="Danks G."/>
            <person name="Poulain J."/>
            <person name="Campsteijn C."/>
            <person name="Adamski M."/>
            <person name="Cross I."/>
            <person name="Yadetie F."/>
            <person name="Muffato M."/>
            <person name="Louis A."/>
            <person name="Butcher S."/>
            <person name="Tsagkogeorga G."/>
            <person name="Konrad A."/>
            <person name="Singh S."/>
            <person name="Jensen M.F."/>
            <person name="Cong E.H."/>
            <person name="Eikeseth-Otteraa H."/>
            <person name="Noel B."/>
            <person name="Anthouard V."/>
            <person name="Porcel B.M."/>
            <person name="Kachouri-Lafond R."/>
            <person name="Nishino A."/>
            <person name="Ugolini M."/>
            <person name="Chourrout P."/>
            <person name="Nishida H."/>
            <person name="Aasland R."/>
            <person name="Huzurbazar S."/>
            <person name="Westhof E."/>
            <person name="Delsuc F."/>
            <person name="Lehrach H."/>
            <person name="Reinhardt R."/>
            <person name="Weissenbach J."/>
            <person name="Roy S.W."/>
            <person name="Artiguenave F."/>
            <person name="Postlethwait J.H."/>
            <person name="Manak J.R."/>
            <person name="Thompson E.M."/>
            <person name="Jaillon O."/>
            <person name="Du Pasquier L."/>
            <person name="Boudinot P."/>
            <person name="Liberles D.A."/>
            <person name="Volff J.N."/>
            <person name="Philippe H."/>
            <person name="Lenhard B."/>
            <person name="Roest Crollius H."/>
            <person name="Wincker P."/>
            <person name="Chourrout D."/>
        </authorList>
    </citation>
    <scope>NUCLEOTIDE SEQUENCE [LARGE SCALE GENOMIC DNA]</scope>
</reference>
<protein>
    <submittedName>
        <fullName evidence="1">Uncharacterized protein</fullName>
    </submittedName>
</protein>